<dbReference type="GO" id="GO:0042952">
    <property type="term" value="P:beta-ketoadipate pathway"/>
    <property type="evidence" value="ECO:0007669"/>
    <property type="project" value="InterPro"/>
</dbReference>
<organism evidence="2 3">
    <name type="scientific">Rhizobium giardinii</name>
    <dbReference type="NCBI Taxonomy" id="56731"/>
    <lineage>
        <taxon>Bacteria</taxon>
        <taxon>Pseudomonadati</taxon>
        <taxon>Pseudomonadota</taxon>
        <taxon>Alphaproteobacteria</taxon>
        <taxon>Hyphomicrobiales</taxon>
        <taxon>Rhizobiaceae</taxon>
        <taxon>Rhizobium/Agrobacterium group</taxon>
        <taxon>Rhizobium</taxon>
    </lineage>
</organism>
<dbReference type="PANTHER" id="PTHR43798">
    <property type="entry name" value="MONOACYLGLYCEROL LIPASE"/>
    <property type="match status" value="1"/>
</dbReference>
<dbReference type="EMBL" id="JACHBK010000002">
    <property type="protein sequence ID" value="MBB5534141.1"/>
    <property type="molecule type" value="Genomic_DNA"/>
</dbReference>
<comment type="caution">
    <text evidence="2">The sequence shown here is derived from an EMBL/GenBank/DDBJ whole genome shotgun (WGS) entry which is preliminary data.</text>
</comment>
<dbReference type="EC" id="3.1.1.24" evidence="2"/>
<dbReference type="RefSeq" id="WP_018323809.1">
    <property type="nucleotide sequence ID" value="NZ_JACHBK010000002.1"/>
</dbReference>
<keyword evidence="3" id="KW-1185">Reference proteome</keyword>
<dbReference type="SUPFAM" id="SSF53474">
    <property type="entry name" value="alpha/beta-Hydrolases"/>
    <property type="match status" value="1"/>
</dbReference>
<dbReference type="Pfam" id="PF00561">
    <property type="entry name" value="Abhydrolase_1"/>
    <property type="match status" value="1"/>
</dbReference>
<keyword evidence="2" id="KW-0378">Hydrolase</keyword>
<feature type="domain" description="AB hydrolase-1" evidence="1">
    <location>
        <begin position="23"/>
        <end position="247"/>
    </location>
</feature>
<dbReference type="InterPro" id="IPR050266">
    <property type="entry name" value="AB_hydrolase_sf"/>
</dbReference>
<sequence length="266" mass="28895">MQFAHINDVTLHYQIIGAANDKPVLVFANSLGTDFRIWRDVIVRFAGDFAIVLYDKRGHGLSDIGDVPYSMDLHVSDLAGLLDLLSVKQAIICGLSVGGLIAQGLYATRPDLVRALILCDTAHKIGTVESWDSRIATVEQDGIGSIADGILEKWFTPAFRRPENSAYRGYRNMLARQPVTGYTGTCAAIRDADFTEAAKRIAVPTLCIVGDQDGSTPPDLVLSTAKLIPGARYEVIRDAGHIPCVEQPEALTAVLRAFIDIVLSEE</sequence>
<dbReference type="GO" id="GO:0047570">
    <property type="term" value="F:3-oxoadipate enol-lactonase activity"/>
    <property type="evidence" value="ECO:0007669"/>
    <property type="project" value="UniProtKB-EC"/>
</dbReference>
<proteinExistence type="predicted"/>
<protein>
    <submittedName>
        <fullName evidence="2">3-oxoadipate enol-lactonase</fullName>
        <ecNumber evidence="2">3.1.1.24</ecNumber>
    </submittedName>
</protein>
<evidence type="ECO:0000313" key="2">
    <source>
        <dbReference type="EMBL" id="MBB5534141.1"/>
    </source>
</evidence>
<dbReference type="InterPro" id="IPR000073">
    <property type="entry name" value="AB_hydrolase_1"/>
</dbReference>
<dbReference type="NCBIfam" id="TIGR02427">
    <property type="entry name" value="protocat_pcaD"/>
    <property type="match status" value="1"/>
</dbReference>
<name>A0A7W8X704_9HYPH</name>
<dbReference type="InterPro" id="IPR029058">
    <property type="entry name" value="AB_hydrolase_fold"/>
</dbReference>
<dbReference type="Proteomes" id="UP000585507">
    <property type="component" value="Unassembled WGS sequence"/>
</dbReference>
<dbReference type="PRINTS" id="PR00111">
    <property type="entry name" value="ABHYDROLASE"/>
</dbReference>
<evidence type="ECO:0000313" key="3">
    <source>
        <dbReference type="Proteomes" id="UP000585507"/>
    </source>
</evidence>
<dbReference type="AlphaFoldDB" id="A0A7W8X704"/>
<reference evidence="2 3" key="1">
    <citation type="submission" date="2020-08" db="EMBL/GenBank/DDBJ databases">
        <title>Genomic Encyclopedia of Type Strains, Phase IV (KMG-V): Genome sequencing to study the core and pangenomes of soil and plant-associated prokaryotes.</title>
        <authorList>
            <person name="Whitman W."/>
        </authorList>
    </citation>
    <scope>NUCLEOTIDE SEQUENCE [LARGE SCALE GENOMIC DNA]</scope>
    <source>
        <strain evidence="2 3">SEMIA 4084</strain>
    </source>
</reference>
<gene>
    <name evidence="2" type="ORF">GGD55_000812</name>
</gene>
<evidence type="ECO:0000259" key="1">
    <source>
        <dbReference type="Pfam" id="PF00561"/>
    </source>
</evidence>
<dbReference type="Gene3D" id="3.40.50.1820">
    <property type="entry name" value="alpha/beta hydrolase"/>
    <property type="match status" value="1"/>
</dbReference>
<accession>A0A7W8X704</accession>
<dbReference type="InterPro" id="IPR026968">
    <property type="entry name" value="PcaD/CatD"/>
</dbReference>